<comment type="catalytic activity">
    <reaction evidence="1">
        <text>Hydrolysis of Pro-|-Xaa &gt;&gt; Ala-|-Xaa in oligopeptides.</text>
        <dbReference type="EC" id="3.4.21.26"/>
    </reaction>
</comment>
<accession>A0A8J3SY58</accession>
<dbReference type="EMBL" id="BOOK01000024">
    <property type="protein sequence ID" value="GII01392.1"/>
    <property type="molecule type" value="Genomic_DNA"/>
</dbReference>
<dbReference type="EC" id="3.4.21.26" evidence="3"/>
<proteinExistence type="inferred from homology"/>
<dbReference type="GO" id="GO:0006508">
    <property type="term" value="P:proteolysis"/>
    <property type="evidence" value="ECO:0007669"/>
    <property type="project" value="UniProtKB-KW"/>
</dbReference>
<evidence type="ECO:0000256" key="5">
    <source>
        <dbReference type="ARBA" id="ARBA00022801"/>
    </source>
</evidence>
<evidence type="ECO:0000256" key="3">
    <source>
        <dbReference type="ARBA" id="ARBA00011897"/>
    </source>
</evidence>
<dbReference type="PROSITE" id="PS00708">
    <property type="entry name" value="PRO_ENDOPEP_SER"/>
    <property type="match status" value="1"/>
</dbReference>
<dbReference type="Pfam" id="PF00326">
    <property type="entry name" value="Peptidase_S9"/>
    <property type="match status" value="1"/>
</dbReference>
<keyword evidence="6" id="KW-0720">Serine protease</keyword>
<feature type="domain" description="Peptidase S9A N-terminal" evidence="8">
    <location>
        <begin position="129"/>
        <end position="406"/>
    </location>
</feature>
<dbReference type="InterPro" id="IPR051167">
    <property type="entry name" value="Prolyl_oligopep/macrocyclase"/>
</dbReference>
<evidence type="ECO:0000256" key="6">
    <source>
        <dbReference type="ARBA" id="ARBA00022825"/>
    </source>
</evidence>
<reference evidence="9" key="1">
    <citation type="submission" date="2021-01" db="EMBL/GenBank/DDBJ databases">
        <title>Whole genome shotgun sequence of Planobispora takensis NBRC 109077.</title>
        <authorList>
            <person name="Komaki H."/>
            <person name="Tamura T."/>
        </authorList>
    </citation>
    <scope>NUCLEOTIDE SEQUENCE</scope>
    <source>
        <strain evidence="9">NBRC 109077</strain>
    </source>
</reference>
<dbReference type="InterPro" id="IPR001375">
    <property type="entry name" value="Peptidase_S9_cat"/>
</dbReference>
<evidence type="ECO:0000259" key="7">
    <source>
        <dbReference type="Pfam" id="PF00326"/>
    </source>
</evidence>
<dbReference type="Gene3D" id="2.130.10.120">
    <property type="entry name" value="Prolyl oligopeptidase, N-terminal domain"/>
    <property type="match status" value="1"/>
</dbReference>
<protein>
    <recommendedName>
        <fullName evidence="3">prolyl oligopeptidase</fullName>
        <ecNumber evidence="3">3.4.21.26</ecNumber>
    </recommendedName>
</protein>
<dbReference type="InterPro" id="IPR002471">
    <property type="entry name" value="Pept_S9_AS"/>
</dbReference>
<dbReference type="SUPFAM" id="SSF50993">
    <property type="entry name" value="Peptidase/esterase 'gauge' domain"/>
    <property type="match status" value="1"/>
</dbReference>
<evidence type="ECO:0000256" key="1">
    <source>
        <dbReference type="ARBA" id="ARBA00001070"/>
    </source>
</evidence>
<dbReference type="Proteomes" id="UP000634476">
    <property type="component" value="Unassembled WGS sequence"/>
</dbReference>
<dbReference type="SUPFAM" id="SSF53474">
    <property type="entry name" value="alpha/beta-Hydrolases"/>
    <property type="match status" value="1"/>
</dbReference>
<gene>
    <name evidence="9" type="ORF">Pta02_34000</name>
</gene>
<evidence type="ECO:0000256" key="2">
    <source>
        <dbReference type="ARBA" id="ARBA00005228"/>
    </source>
</evidence>
<comment type="caution">
    <text evidence="9">The sequence shown here is derived from an EMBL/GenBank/DDBJ whole genome shotgun (WGS) entry which is preliminary data.</text>
</comment>
<dbReference type="Gene3D" id="3.40.50.1820">
    <property type="entry name" value="alpha/beta hydrolase"/>
    <property type="match status" value="1"/>
</dbReference>
<name>A0A8J3SY58_9ACTN</name>
<dbReference type="AlphaFoldDB" id="A0A8J3SY58"/>
<dbReference type="GO" id="GO:0005829">
    <property type="term" value="C:cytosol"/>
    <property type="evidence" value="ECO:0007669"/>
    <property type="project" value="TreeGrafter"/>
</dbReference>
<feature type="domain" description="Peptidase S9A N-terminal" evidence="8">
    <location>
        <begin position="15"/>
        <end position="72"/>
    </location>
</feature>
<evidence type="ECO:0000256" key="4">
    <source>
        <dbReference type="ARBA" id="ARBA00022670"/>
    </source>
</evidence>
<keyword evidence="5" id="KW-0378">Hydrolase</keyword>
<dbReference type="PRINTS" id="PR00862">
    <property type="entry name" value="PROLIGOPTASE"/>
</dbReference>
<evidence type="ECO:0000259" key="8">
    <source>
        <dbReference type="Pfam" id="PF02897"/>
    </source>
</evidence>
<sequence>MKPAEEPYPGLPRYPEAPRERIVDDYHGRPVADPYRWLEEEGSPAARRWIGDQQLLSTGYLERLPGQEDWKRMVRELAGGPAPVPAKIAGSREFRLSRPDALSPWEVLVREGGDAPWRPLGAAFPPEAAVTRWQPSPTGEHIALQVVLAGDERQTPLSVVEAATGRIVEEIAHTRYSPVEWRADGRSFFYVRGRPGRPGTGVYRHTIGADPAGDELVAGDEGDLTRYHVRLCCDRWLILTLREGTSPQTHVFVADVETDGRLRPLSLEAASAGVLVDADGRLLATVSTPAGFGQVLVADPVPGGWGPWRILLPEDPGAVLSSVALARTARGGRLVALRARDGVSRMTVHDAVTGAALTEVALPGAGTVLGIRTGPGPGALTLRYTDWAIPPSAWHLDVESGRVSPLDAGGVPRADIRVLHRTYRSADGTEVPLTILAPAAGPDGDRPRPTVLSAYGGFGLSFRPSYEPDILAWVLRGGVGAVAGVRGGSERGRQWHRDGAGTRKPNALADLHAAADWLVRHGWTRPEQLALLGSSNGGLLAAGAVVQRPRAYAAAVSVGAPLDMIRYERWGLGRAWRREYGSPDDPAALEALLSYSPYHNVSAPFVHAAVLLVAGDNDTRVDPVHSRKMAAQLQHAAGAAGPVLHHLVEKMGHTGAQGEDGARLAARMLAFMAVHTGLTPITDGGEVHGR</sequence>
<dbReference type="InterPro" id="IPR023302">
    <property type="entry name" value="Pept_S9A_N"/>
</dbReference>
<dbReference type="Pfam" id="PF02897">
    <property type="entry name" value="Peptidase_S9_N"/>
    <property type="match status" value="2"/>
</dbReference>
<dbReference type="PANTHER" id="PTHR42881">
    <property type="entry name" value="PROLYL ENDOPEPTIDASE"/>
    <property type="match status" value="1"/>
</dbReference>
<dbReference type="PANTHER" id="PTHR42881:SF2">
    <property type="entry name" value="PROLYL ENDOPEPTIDASE"/>
    <property type="match status" value="1"/>
</dbReference>
<evidence type="ECO:0000313" key="9">
    <source>
        <dbReference type="EMBL" id="GII01392.1"/>
    </source>
</evidence>
<dbReference type="InterPro" id="IPR029058">
    <property type="entry name" value="AB_hydrolase_fold"/>
</dbReference>
<organism evidence="9 10">
    <name type="scientific">Planobispora takensis</name>
    <dbReference type="NCBI Taxonomy" id="1367882"/>
    <lineage>
        <taxon>Bacteria</taxon>
        <taxon>Bacillati</taxon>
        <taxon>Actinomycetota</taxon>
        <taxon>Actinomycetes</taxon>
        <taxon>Streptosporangiales</taxon>
        <taxon>Streptosporangiaceae</taxon>
        <taxon>Planobispora</taxon>
    </lineage>
</organism>
<dbReference type="RefSeq" id="WP_203875778.1">
    <property type="nucleotide sequence ID" value="NZ_BOOK01000024.1"/>
</dbReference>
<dbReference type="GO" id="GO:0070012">
    <property type="term" value="F:oligopeptidase activity"/>
    <property type="evidence" value="ECO:0007669"/>
    <property type="project" value="TreeGrafter"/>
</dbReference>
<dbReference type="GO" id="GO:0004252">
    <property type="term" value="F:serine-type endopeptidase activity"/>
    <property type="evidence" value="ECO:0007669"/>
    <property type="project" value="UniProtKB-EC"/>
</dbReference>
<evidence type="ECO:0000313" key="10">
    <source>
        <dbReference type="Proteomes" id="UP000634476"/>
    </source>
</evidence>
<dbReference type="InterPro" id="IPR002470">
    <property type="entry name" value="Peptidase_S9A"/>
</dbReference>
<comment type="similarity">
    <text evidence="2">Belongs to the peptidase S9A family.</text>
</comment>
<keyword evidence="4" id="KW-0645">Protease</keyword>
<feature type="domain" description="Peptidase S9 prolyl oligopeptidase catalytic" evidence="7">
    <location>
        <begin position="473"/>
        <end position="677"/>
    </location>
</feature>
<keyword evidence="10" id="KW-1185">Reference proteome</keyword>